<dbReference type="InterPro" id="IPR003591">
    <property type="entry name" value="Leu-rich_rpt_typical-subtyp"/>
</dbReference>
<dbReference type="SMART" id="SM00369">
    <property type="entry name" value="LRR_TYP"/>
    <property type="match status" value="10"/>
</dbReference>
<dbReference type="GO" id="GO:0030198">
    <property type="term" value="P:extracellular matrix organization"/>
    <property type="evidence" value="ECO:0007669"/>
    <property type="project" value="TreeGrafter"/>
</dbReference>
<dbReference type="Gene3D" id="3.80.10.10">
    <property type="entry name" value="Ribonuclease Inhibitor"/>
    <property type="match status" value="3"/>
</dbReference>
<evidence type="ECO:0000313" key="4">
    <source>
        <dbReference type="Proteomes" id="UP000516260"/>
    </source>
</evidence>
<keyword evidence="1" id="KW-0433">Leucine-rich repeat</keyword>
<accession>A0A4Z2B3S8</accession>
<evidence type="ECO:0000256" key="1">
    <source>
        <dbReference type="ARBA" id="ARBA00022614"/>
    </source>
</evidence>
<dbReference type="PRINTS" id="PR00019">
    <property type="entry name" value="LEURICHRPT"/>
</dbReference>
<dbReference type="InterPro" id="IPR032675">
    <property type="entry name" value="LRR_dom_sf"/>
</dbReference>
<dbReference type="SUPFAM" id="SSF52058">
    <property type="entry name" value="L domain-like"/>
    <property type="match status" value="1"/>
</dbReference>
<dbReference type="Pfam" id="PF13855">
    <property type="entry name" value="LRR_8"/>
    <property type="match status" value="2"/>
</dbReference>
<dbReference type="Proteomes" id="UP000516260">
    <property type="component" value="Chromosome 7"/>
</dbReference>
<evidence type="ECO:0008006" key="5">
    <source>
        <dbReference type="Google" id="ProtNLM"/>
    </source>
</evidence>
<evidence type="ECO:0000313" key="3">
    <source>
        <dbReference type="EMBL" id="TNM87023.1"/>
    </source>
</evidence>
<dbReference type="GO" id="GO:0070052">
    <property type="term" value="F:collagen V binding"/>
    <property type="evidence" value="ECO:0007669"/>
    <property type="project" value="TreeGrafter"/>
</dbReference>
<keyword evidence="2" id="KW-0677">Repeat</keyword>
<reference evidence="3 4" key="1">
    <citation type="submission" date="2019-04" db="EMBL/GenBank/DDBJ databases">
        <title>The sequence and de novo assembly of Takifugu bimaculatus genome using PacBio and Hi-C technologies.</title>
        <authorList>
            <person name="Xu P."/>
            <person name="Liu B."/>
            <person name="Zhou Z."/>
        </authorList>
    </citation>
    <scope>NUCLEOTIDE SEQUENCE [LARGE SCALE GENOMIC DNA]</scope>
    <source>
        <strain evidence="3">TB-2018</strain>
        <tissue evidence="3">Muscle</tissue>
    </source>
</reference>
<dbReference type="PANTHER" id="PTHR46544">
    <property type="entry name" value="EXTRACELLULAR MATRIX PROTEIN 2-RELATED"/>
    <property type="match status" value="1"/>
</dbReference>
<keyword evidence="4" id="KW-1185">Reference proteome</keyword>
<gene>
    <name evidence="3" type="ORF">fugu_007253</name>
</gene>
<sequence>MVMAQDFSGLLNLDTLDLSKNSLNDESFGSNSLSSLTLLKKLDLDSNRLSGVPALSPSVEVLKMNNNKIGTLSPHCFTGLVNLLNLELVGNALHESTVSPLAFRPAEKLLSLHVDKNHFTSIPLGLPRSLQTLKMSGNMIDRVTEEALKGCSHLRLLDLSHNQLHDQSVPASTWSHLKSLEALDLSSNQFTSVPTNLPRRLLKLTLRHNDILHVPAFSFRHLRPGLQSLQLSHNHLSDGGADRASFVGTYRSMSELLLDNNRLEEVPPFIRQFKSLKMLRLDNNHIRAVRRWSICHPRNPGSMLAAVHLENNRLQVDRIPADTFSCLIDVQGLVLYPQQGQSNS</sequence>
<dbReference type="PROSITE" id="PS51450">
    <property type="entry name" value="LRR"/>
    <property type="match status" value="2"/>
</dbReference>
<name>A0A4Z2B3S8_9TELE</name>
<dbReference type="GO" id="GO:0031012">
    <property type="term" value="C:extracellular matrix"/>
    <property type="evidence" value="ECO:0007669"/>
    <property type="project" value="TreeGrafter"/>
</dbReference>
<dbReference type="EMBL" id="SWLE01000020">
    <property type="protein sequence ID" value="TNM87023.1"/>
    <property type="molecule type" value="Genomic_DNA"/>
</dbReference>
<dbReference type="AlphaFoldDB" id="A0A4Z2B3S8"/>
<evidence type="ECO:0000256" key="2">
    <source>
        <dbReference type="ARBA" id="ARBA00022737"/>
    </source>
</evidence>
<organism evidence="3 4">
    <name type="scientific">Takifugu bimaculatus</name>
    <dbReference type="NCBI Taxonomy" id="433685"/>
    <lineage>
        <taxon>Eukaryota</taxon>
        <taxon>Metazoa</taxon>
        <taxon>Chordata</taxon>
        <taxon>Craniata</taxon>
        <taxon>Vertebrata</taxon>
        <taxon>Euteleostomi</taxon>
        <taxon>Actinopterygii</taxon>
        <taxon>Neopterygii</taxon>
        <taxon>Teleostei</taxon>
        <taxon>Neoteleostei</taxon>
        <taxon>Acanthomorphata</taxon>
        <taxon>Eupercaria</taxon>
        <taxon>Tetraodontiformes</taxon>
        <taxon>Tetradontoidea</taxon>
        <taxon>Tetraodontidae</taxon>
        <taxon>Takifugu</taxon>
    </lineage>
</organism>
<proteinExistence type="predicted"/>
<dbReference type="GO" id="GO:0008201">
    <property type="term" value="F:heparin binding"/>
    <property type="evidence" value="ECO:0007669"/>
    <property type="project" value="TreeGrafter"/>
</dbReference>
<dbReference type="GO" id="GO:0010811">
    <property type="term" value="P:positive regulation of cell-substrate adhesion"/>
    <property type="evidence" value="ECO:0007669"/>
    <property type="project" value="TreeGrafter"/>
</dbReference>
<protein>
    <recommendedName>
        <fullName evidence="5">LRRNT domain-containing protein</fullName>
    </recommendedName>
</protein>
<dbReference type="Pfam" id="PF13516">
    <property type="entry name" value="LRR_6"/>
    <property type="match status" value="2"/>
</dbReference>
<dbReference type="InterPro" id="IPR043184">
    <property type="entry name" value="ECM2"/>
</dbReference>
<comment type="caution">
    <text evidence="3">The sequence shown here is derived from an EMBL/GenBank/DDBJ whole genome shotgun (WGS) entry which is preliminary data.</text>
</comment>
<dbReference type="PANTHER" id="PTHR46544:SF2">
    <property type="entry name" value="EXTRACELLULAR MATRIX PROTEIN 2-RELATED"/>
    <property type="match status" value="1"/>
</dbReference>
<dbReference type="InterPro" id="IPR001611">
    <property type="entry name" value="Leu-rich_rpt"/>
</dbReference>